<dbReference type="InterPro" id="IPR000863">
    <property type="entry name" value="Sulfotransferase_dom"/>
</dbReference>
<organism evidence="4 5">
    <name type="scientific">Nitrosococcus wardiae</name>
    <dbReference type="NCBI Taxonomy" id="1814290"/>
    <lineage>
        <taxon>Bacteria</taxon>
        <taxon>Pseudomonadati</taxon>
        <taxon>Pseudomonadota</taxon>
        <taxon>Gammaproteobacteria</taxon>
        <taxon>Chromatiales</taxon>
        <taxon>Chromatiaceae</taxon>
        <taxon>Nitrosococcus</taxon>
    </lineage>
</organism>
<feature type="domain" description="Sulfotransferase" evidence="3">
    <location>
        <begin position="4"/>
        <end position="185"/>
    </location>
</feature>
<dbReference type="EMBL" id="CP038033">
    <property type="protein sequence ID" value="QBQ53553.1"/>
    <property type="molecule type" value="Genomic_DNA"/>
</dbReference>
<dbReference type="PANTHER" id="PTHR10605">
    <property type="entry name" value="HEPARAN SULFATE SULFOTRANSFERASE"/>
    <property type="match status" value="1"/>
</dbReference>
<dbReference type="SUPFAM" id="SSF52540">
    <property type="entry name" value="P-loop containing nucleoside triphosphate hydrolases"/>
    <property type="match status" value="1"/>
</dbReference>
<evidence type="ECO:0000259" key="3">
    <source>
        <dbReference type="Pfam" id="PF00685"/>
    </source>
</evidence>
<dbReference type="InterPro" id="IPR037359">
    <property type="entry name" value="NST/OST"/>
</dbReference>
<keyword evidence="5" id="KW-1185">Reference proteome</keyword>
<dbReference type="KEGG" id="nwr:E3U44_02805"/>
<keyword evidence="2" id="KW-0325">Glycoprotein</keyword>
<dbReference type="Proteomes" id="UP000294325">
    <property type="component" value="Chromosome"/>
</dbReference>
<dbReference type="Pfam" id="PF00685">
    <property type="entry name" value="Sulfotransfer_1"/>
    <property type="match status" value="1"/>
</dbReference>
<evidence type="ECO:0000256" key="1">
    <source>
        <dbReference type="ARBA" id="ARBA00022679"/>
    </source>
</evidence>
<gene>
    <name evidence="4" type="ORF">E3U44_02805</name>
</gene>
<dbReference type="PANTHER" id="PTHR10605:SF56">
    <property type="entry name" value="BIFUNCTIONAL HEPARAN SULFATE N-DEACETYLASE_N-SULFOTRANSFERASE"/>
    <property type="match status" value="1"/>
</dbReference>
<accession>A0A4P7BUE5</accession>
<protein>
    <submittedName>
        <fullName evidence="4">Sulfotransferase</fullName>
    </submittedName>
</protein>
<name>A0A4P7BUE5_9GAMM</name>
<dbReference type="GO" id="GO:0008146">
    <property type="term" value="F:sulfotransferase activity"/>
    <property type="evidence" value="ECO:0007669"/>
    <property type="project" value="InterPro"/>
</dbReference>
<dbReference type="RefSeq" id="WP_134356567.1">
    <property type="nucleotide sequence ID" value="NZ_CP038033.1"/>
</dbReference>
<proteinExistence type="predicted"/>
<reference evidence="4 5" key="1">
    <citation type="submission" date="2019-03" db="EMBL/GenBank/DDBJ databases">
        <title>The genome sequence of Nitrosococcus wardiae strain D1FHST reveals the archetypal metabolic capacity of ammonia-oxidizing Gammaproteobacteria.</title>
        <authorList>
            <person name="Wang L."/>
            <person name="Lim C.K."/>
            <person name="Hanson T.E."/>
            <person name="Dang H."/>
            <person name="Klotz M.G."/>
        </authorList>
    </citation>
    <scope>NUCLEOTIDE SEQUENCE [LARGE SCALE GENOMIC DNA]</scope>
    <source>
        <strain evidence="4 5">D1FHS</strain>
    </source>
</reference>
<keyword evidence="1 4" id="KW-0808">Transferase</keyword>
<evidence type="ECO:0000313" key="5">
    <source>
        <dbReference type="Proteomes" id="UP000294325"/>
    </source>
</evidence>
<dbReference type="Gene3D" id="3.40.50.300">
    <property type="entry name" value="P-loop containing nucleotide triphosphate hydrolases"/>
    <property type="match status" value="1"/>
</dbReference>
<sequence>MLDFLGIGAQKAGTTWLYSQLAKHPRIRFPKGKEVHYWDWVQAGRRPDDISWYRQVFADPGGFIQGDITPDYAILEERYIRQIHALNPDLRIFFILRNPIERAWSAAQMGLAKLQMTREEASDPWFFDVFRSQASLARGDYEATLRRWGGLFGSEQLLLLYYQDLQENPRKLLVDAALHLGVDASFFDTVPEGELRRRVHPGMGFHLQARPPLTESLAAELRRLYSDKITSLSRYLKKDLSGWLNVPIG</sequence>
<dbReference type="OrthoDB" id="9075305at2"/>
<evidence type="ECO:0000313" key="4">
    <source>
        <dbReference type="EMBL" id="QBQ53553.1"/>
    </source>
</evidence>
<dbReference type="AlphaFoldDB" id="A0A4P7BUE5"/>
<evidence type="ECO:0000256" key="2">
    <source>
        <dbReference type="ARBA" id="ARBA00023180"/>
    </source>
</evidence>
<dbReference type="InterPro" id="IPR027417">
    <property type="entry name" value="P-loop_NTPase"/>
</dbReference>